<evidence type="ECO:0000256" key="1">
    <source>
        <dbReference type="SAM" id="MobiDB-lite"/>
    </source>
</evidence>
<reference evidence="2" key="1">
    <citation type="submission" date="2014-09" db="EMBL/GenBank/DDBJ databases">
        <authorList>
            <person name="Magalhaes I.L.F."/>
            <person name="Oliveira U."/>
            <person name="Santos F.R."/>
            <person name="Vidigal T.H.D.A."/>
            <person name="Brescovit A.D."/>
            <person name="Santos A.J."/>
        </authorList>
    </citation>
    <scope>NUCLEOTIDE SEQUENCE</scope>
    <source>
        <tissue evidence="2">Shoot tissue taken approximately 20 cm above the soil surface</tissue>
    </source>
</reference>
<sequence>MGSVRLWGSDQDMNRLVVSNLSCDMAMQDAMHKQFSKTNLTVRYFLRENWKINQEKQELSLKNMVMSLETERMQRANEEFSLKNKGLTLEIENLKKNLAERESTSVRNGQVHEGGGTTDNVPQEGLFDPVQSNRVIFENHERQIELTETRKRLKYICVVLLRCIER</sequence>
<feature type="region of interest" description="Disordered" evidence="1">
    <location>
        <begin position="101"/>
        <end position="124"/>
    </location>
</feature>
<reference evidence="2" key="2">
    <citation type="journal article" date="2015" name="Data Brief">
        <title>Shoot transcriptome of the giant reed, Arundo donax.</title>
        <authorList>
            <person name="Barrero R.A."/>
            <person name="Guerrero F.D."/>
            <person name="Moolhuijzen P."/>
            <person name="Goolsby J.A."/>
            <person name="Tidwell J."/>
            <person name="Bellgard S.E."/>
            <person name="Bellgard M.I."/>
        </authorList>
    </citation>
    <scope>NUCLEOTIDE SEQUENCE</scope>
    <source>
        <tissue evidence="2">Shoot tissue taken approximately 20 cm above the soil surface</tissue>
    </source>
</reference>
<dbReference type="AlphaFoldDB" id="A0A0A9CFZ6"/>
<organism evidence="2">
    <name type="scientific">Arundo donax</name>
    <name type="common">Giant reed</name>
    <name type="synonym">Donax arundinaceus</name>
    <dbReference type="NCBI Taxonomy" id="35708"/>
    <lineage>
        <taxon>Eukaryota</taxon>
        <taxon>Viridiplantae</taxon>
        <taxon>Streptophyta</taxon>
        <taxon>Embryophyta</taxon>
        <taxon>Tracheophyta</taxon>
        <taxon>Spermatophyta</taxon>
        <taxon>Magnoliopsida</taxon>
        <taxon>Liliopsida</taxon>
        <taxon>Poales</taxon>
        <taxon>Poaceae</taxon>
        <taxon>PACMAD clade</taxon>
        <taxon>Arundinoideae</taxon>
        <taxon>Arundineae</taxon>
        <taxon>Arundo</taxon>
    </lineage>
</organism>
<accession>A0A0A9CFZ6</accession>
<name>A0A0A9CFZ6_ARUDO</name>
<dbReference type="EMBL" id="GBRH01225585">
    <property type="protein sequence ID" value="JAD72310.1"/>
    <property type="molecule type" value="Transcribed_RNA"/>
</dbReference>
<protein>
    <submittedName>
        <fullName evidence="2">Uncharacterized protein</fullName>
    </submittedName>
</protein>
<evidence type="ECO:0000313" key="2">
    <source>
        <dbReference type="EMBL" id="JAD72310.1"/>
    </source>
</evidence>
<proteinExistence type="predicted"/>